<evidence type="ECO:0000256" key="5">
    <source>
        <dbReference type="ARBA" id="ARBA00023098"/>
    </source>
</evidence>
<dbReference type="InterPro" id="IPR050723">
    <property type="entry name" value="CFA/CMAS"/>
</dbReference>
<keyword evidence="4" id="KW-0949">S-adenosyl-L-methionine</keyword>
<keyword evidence="3" id="KW-0808">Transferase</keyword>
<evidence type="ECO:0000256" key="4">
    <source>
        <dbReference type="ARBA" id="ARBA00022691"/>
    </source>
</evidence>
<dbReference type="InterPro" id="IPR029063">
    <property type="entry name" value="SAM-dependent_MTases_sf"/>
</dbReference>
<dbReference type="STRING" id="871741.SAMN05192570_1528"/>
<dbReference type="PIRSF" id="PIRSF003085">
    <property type="entry name" value="CMAS"/>
    <property type="match status" value="1"/>
</dbReference>
<accession>A0A1I6Q3H7</accession>
<evidence type="ECO:0000313" key="8">
    <source>
        <dbReference type="Proteomes" id="UP000198788"/>
    </source>
</evidence>
<dbReference type="PANTHER" id="PTHR43667">
    <property type="entry name" value="CYCLOPROPANE-FATTY-ACYL-PHOSPHOLIPID SYNTHASE"/>
    <property type="match status" value="1"/>
</dbReference>
<dbReference type="PANTHER" id="PTHR43667:SF2">
    <property type="entry name" value="FATTY ACID C-METHYL TRANSFERASE"/>
    <property type="match status" value="1"/>
</dbReference>
<evidence type="ECO:0000256" key="6">
    <source>
        <dbReference type="PIRSR" id="PIRSR003085-1"/>
    </source>
</evidence>
<dbReference type="Proteomes" id="UP000198788">
    <property type="component" value="Unassembled WGS sequence"/>
</dbReference>
<organism evidence="7 8">
    <name type="scientific">Brevundimonas viscosa</name>
    <dbReference type="NCBI Taxonomy" id="871741"/>
    <lineage>
        <taxon>Bacteria</taxon>
        <taxon>Pseudomonadati</taxon>
        <taxon>Pseudomonadota</taxon>
        <taxon>Alphaproteobacteria</taxon>
        <taxon>Caulobacterales</taxon>
        <taxon>Caulobacteraceae</taxon>
        <taxon>Brevundimonas</taxon>
    </lineage>
</organism>
<dbReference type="AlphaFoldDB" id="A0A1I6Q3H7"/>
<keyword evidence="5" id="KW-0443">Lipid metabolism</keyword>
<protein>
    <submittedName>
        <fullName evidence="7">Cyclopropane-fatty-acyl-phospholipid synthase</fullName>
    </submittedName>
</protein>
<dbReference type="GO" id="GO:0008168">
    <property type="term" value="F:methyltransferase activity"/>
    <property type="evidence" value="ECO:0007669"/>
    <property type="project" value="UniProtKB-KW"/>
</dbReference>
<evidence type="ECO:0000313" key="7">
    <source>
        <dbReference type="EMBL" id="SFS46997.1"/>
    </source>
</evidence>
<sequence length="440" mass="49570">MPGSPSRRARRRLPARTLAERGLTTAPRLPNIAAMTSVTADRLEPGARTPRGFALLLRLLTANWRVGRLTVRLPNGAIHQLEGDAPGPSAVLEVRDYGFARRVLAAGDIGFAEGYMAREWETPHLAALLEVLVRNQQHISRLFRGNAMIRALNWLAHRMNRNSRAGSRKNIHAHYDLGNTFYATWLDPTMTYSSARFSRAGMALEAAQREKYASLARMMDLQAGHSVLEIGCGWGGFAEFAATEVGARVTGITISRQQYDFARQRMFNAGLSDRADIRLVDYRDVEGRFDRIASIEMFEAVGQEYWPAYFGKIHEVLAPGGRAGLQIITIDDAHFGGYRKRADFIQKYIFPGGMLPSEAALKPVVDRAGLAWGTVERFGRDYAETLKLWDQRFQSAWPEISRMAGFDERFRRLWRFYLAYCEAGFRFGRTDVIQLALAKS</sequence>
<evidence type="ECO:0000256" key="3">
    <source>
        <dbReference type="ARBA" id="ARBA00022679"/>
    </source>
</evidence>
<dbReference type="GO" id="GO:0008610">
    <property type="term" value="P:lipid biosynthetic process"/>
    <property type="evidence" value="ECO:0007669"/>
    <property type="project" value="InterPro"/>
</dbReference>
<dbReference type="InterPro" id="IPR003333">
    <property type="entry name" value="CMAS"/>
</dbReference>
<proteinExistence type="inferred from homology"/>
<reference evidence="8" key="1">
    <citation type="submission" date="2016-10" db="EMBL/GenBank/DDBJ databases">
        <authorList>
            <person name="Varghese N."/>
            <person name="Submissions S."/>
        </authorList>
    </citation>
    <scope>NUCLEOTIDE SEQUENCE [LARGE SCALE GENOMIC DNA]</scope>
    <source>
        <strain evidence="8">CGMCC 1.10683</strain>
    </source>
</reference>
<gene>
    <name evidence="7" type="ORF">SAMN05192570_1528</name>
</gene>
<dbReference type="GO" id="GO:0032259">
    <property type="term" value="P:methylation"/>
    <property type="evidence" value="ECO:0007669"/>
    <property type="project" value="UniProtKB-KW"/>
</dbReference>
<dbReference type="Pfam" id="PF02353">
    <property type="entry name" value="CMAS"/>
    <property type="match status" value="1"/>
</dbReference>
<dbReference type="CDD" id="cd02440">
    <property type="entry name" value="AdoMet_MTases"/>
    <property type="match status" value="1"/>
</dbReference>
<comment type="similarity">
    <text evidence="1">Belongs to the CFA/CMAS family.</text>
</comment>
<dbReference type="SUPFAM" id="SSF53335">
    <property type="entry name" value="S-adenosyl-L-methionine-dependent methyltransferases"/>
    <property type="match status" value="1"/>
</dbReference>
<evidence type="ECO:0000256" key="2">
    <source>
        <dbReference type="ARBA" id="ARBA00022603"/>
    </source>
</evidence>
<feature type="active site" evidence="6">
    <location>
        <position position="421"/>
    </location>
</feature>
<name>A0A1I6Q3H7_9CAUL</name>
<keyword evidence="8" id="KW-1185">Reference proteome</keyword>
<dbReference type="EMBL" id="FOZV01000002">
    <property type="protein sequence ID" value="SFS46997.1"/>
    <property type="molecule type" value="Genomic_DNA"/>
</dbReference>
<keyword evidence="2" id="KW-0489">Methyltransferase</keyword>
<dbReference type="Gene3D" id="3.40.50.150">
    <property type="entry name" value="Vaccinia Virus protein VP39"/>
    <property type="match status" value="1"/>
</dbReference>
<evidence type="ECO:0000256" key="1">
    <source>
        <dbReference type="ARBA" id="ARBA00010815"/>
    </source>
</evidence>